<keyword evidence="2" id="KW-0479">Metal-binding</keyword>
<feature type="domain" description="ATPase BadF/BadG/BcrA/BcrD type" evidence="5">
    <location>
        <begin position="14"/>
        <end position="264"/>
    </location>
</feature>
<dbReference type="PANTHER" id="PTHR32329:SF2">
    <property type="entry name" value="BIFUNCTIONAL PROTEIN [INCLUDES 2-HYDROXYACYL-COA DEHYDRATASE (N-TER) AND ITS ACTIVATOR DOMAIN (C_TERM)"/>
    <property type="match status" value="1"/>
</dbReference>
<evidence type="ECO:0000256" key="4">
    <source>
        <dbReference type="ARBA" id="ARBA00023014"/>
    </source>
</evidence>
<keyword evidence="8" id="KW-1185">Reference proteome</keyword>
<evidence type="ECO:0000259" key="6">
    <source>
        <dbReference type="Pfam" id="PF09989"/>
    </source>
</evidence>
<dbReference type="CDD" id="cd24034">
    <property type="entry name" value="ASKHA_NBD_O66634-like_rpt1"/>
    <property type="match status" value="1"/>
</dbReference>
<evidence type="ECO:0000259" key="5">
    <source>
        <dbReference type="Pfam" id="PF01869"/>
    </source>
</evidence>
<dbReference type="PANTHER" id="PTHR32329">
    <property type="entry name" value="BIFUNCTIONAL PROTEIN [INCLUDES 2-HYDROXYACYL-COA DEHYDRATASE (N-TER) AND ITS ACTIVATOR DOMAIN (C_TERM)-RELATED"/>
    <property type="match status" value="1"/>
</dbReference>
<dbReference type="EMBL" id="LSRS01000003">
    <property type="protein sequence ID" value="KAF1085093.1"/>
    <property type="molecule type" value="Genomic_DNA"/>
</dbReference>
<dbReference type="OrthoDB" id="9802715at2"/>
<dbReference type="InterPro" id="IPR008275">
    <property type="entry name" value="CoA_E_activase_dom"/>
</dbReference>
<comment type="cofactor">
    <cofactor evidence="1">
        <name>[4Fe-4S] cluster</name>
        <dbReference type="ChEBI" id="CHEBI:49883"/>
    </cofactor>
</comment>
<proteinExistence type="predicted"/>
<dbReference type="InterPro" id="IPR018709">
    <property type="entry name" value="CoA_activase_DUF2229"/>
</dbReference>
<evidence type="ECO:0000313" key="8">
    <source>
        <dbReference type="Proteomes" id="UP000798488"/>
    </source>
</evidence>
<dbReference type="RefSeq" id="WP_161821608.1">
    <property type="nucleotide sequence ID" value="NZ_LSRS01000003.1"/>
</dbReference>
<name>A0A9D3AYT1_9FIRM</name>
<evidence type="ECO:0000256" key="1">
    <source>
        <dbReference type="ARBA" id="ARBA00001966"/>
    </source>
</evidence>
<feature type="domain" description="ATPase BadF/BadG/BcrA/BcrD type" evidence="5">
    <location>
        <begin position="316"/>
        <end position="572"/>
    </location>
</feature>
<protein>
    <submittedName>
        <fullName evidence="7">R-phenyllactate dehydratase activator</fullName>
        <ecNumber evidence="7">3.-.-.-</ecNumber>
    </submittedName>
</protein>
<dbReference type="EC" id="3.-.-.-" evidence="7"/>
<dbReference type="InterPro" id="IPR051805">
    <property type="entry name" value="Dehydratase_Activator_Redct"/>
</dbReference>
<sequence length="1461" mass="161490">MDMLFKQTNITPRLGVDIGVFSVKGVLLDGARVEKVYRPTAGNPAAVARECLNLLLQQVSAPVVRLGLTGHNARLVAERIGISPTLEVEALQAGLVARGIAGEAVFSLGHESMYYLELDQSGAVTFFNRNGHCAAGSGSFWHQQATRMGYSDQEFAAMALTALSSVKISGRCAVFAKSDMTHAINEGASQMAVASGMAKALVDLVVAGVAQNRLKGPGKLVVLGGVANNQAILKHLGVYCQERAIAIEVPDEHEYILALGAAQYGAEVPLDELSPERLAVSGYVPEKPLPPLQPGVVTYSEPLAADQAYDLSTVYLGVDCGSVSTKCALLDARGNMMGGVYLPTAGRPALQLLELLKKVEERYGSLLQEQTPIVACTTGSGRFLAQKILNAEYAVDEITCQAEGVKSLFGDETLSIIEIGGEDSKFVQIKNGILFDYNMNPVCAAGTGTFLENLAELLGVNIKEEFSQKAFHADYAIDLGDTCTLLSQSSLVSAAARGLPLEAQLASLAYSSARNYLNKTVENRALEGRLVFTGATAKNHALASAFAAECDRQVYIPPFPELTGARGAALMARVLHLEGGRPVQTLRNLKYLNQYTLEKRPCKAPCYHQHNCQLDVIKFMDGSKFVYGDRCGRYSELAKQRQTGDLPNYQHVREQIFQQAAGEPCKSGVKVGIACSGLYHELYPFWAAFFRELGVQVVLSGKSGEALLEQGKMELATEMCYPIEVLIGHYRELLNMDLDYIFIPEVMDREPLPWATDWPDTLSCPLLMMIRGVAVHALDIPDNKVLQAQLNYRAGQERIGKQLLPVAQKLLGKNFSQAVYQKAIDESYRALHNFHRAMEEEGRRIIEGLRDYRETVVTLILGRSYTLYDPFVAKDVMTYAAQRGLLAIPQDFLVEYLRGWYEGRIPSPYLEARRAEFESYMKQKIADMDNIYAAQLQHMLSAALAAQFLNERSEESGLPQLHLVLQDPFRCGPNSMFRHYLDNVAGYLRLTLDEHTAPAGMITRLEALKNTCRFRKRSVVAPFFSARTTKADDLDFNKVLIPNSSKHAAVFKSMFENYGLEAELLDRGTDKDLTLARRWCNGEECLPFIQNMQDYLEYTEQHPNLAAEGVVLFQGWSCGPCRYGLYAPTQSMLVNRAGYGAQRILAFKTDDIGKRFGREFVVATFDNLLAIDILYKMLHQIRPYELNKGATEALFNAYCEQVYSIARSHRVNWSSCIAGNHLKPLEHLLAEAAEKFAAIPRTNEPLRPRIMVAGEFYVRLDDRCNQGIIEQIEAAGGEVSLAPATEFFSYDTFAKYTKAEKDYAYKKSLPGYLSKLGYATSHWISQRDERLLEQAAAGLLHDCEEPTAEKIREYSAKYVPEHTAGEPPLTIGRAVALAGRERIGGAIFVAPFTCMPSSVVEAHQGMLSRETGLPIITVYYDGRDNTNRDEFIASLVFQARQYLIARGSLTGESRYATTGIS</sequence>
<keyword evidence="7" id="KW-0378">Hydrolase</keyword>
<evidence type="ECO:0000313" key="7">
    <source>
        <dbReference type="EMBL" id="KAF1085093.1"/>
    </source>
</evidence>
<dbReference type="SUPFAM" id="SSF53067">
    <property type="entry name" value="Actin-like ATPase domain"/>
    <property type="match status" value="2"/>
</dbReference>
<accession>A0A9D3AYT1</accession>
<dbReference type="Pfam" id="PF09989">
    <property type="entry name" value="DUF2229"/>
    <property type="match status" value="1"/>
</dbReference>
<reference evidence="7" key="1">
    <citation type="submission" date="2016-02" db="EMBL/GenBank/DDBJ databases">
        <title>Draft Genome Sequence of Sporotomaculum syntrophicum Strain FB, a Syntrophic Benzoate Degrader.</title>
        <authorList>
            <person name="Nobu M.K."/>
            <person name="Narihiro T."/>
            <person name="Qiu Y.-L."/>
            <person name="Ohashi A."/>
            <person name="Liu W.-T."/>
            <person name="Yuji S."/>
        </authorList>
    </citation>
    <scope>NUCLEOTIDE SEQUENCE</scope>
    <source>
        <strain evidence="7">FB</strain>
    </source>
</reference>
<feature type="domain" description="DUF2229" evidence="6">
    <location>
        <begin position="670"/>
        <end position="892"/>
    </location>
</feature>
<dbReference type="GO" id="GO:0046872">
    <property type="term" value="F:metal ion binding"/>
    <property type="evidence" value="ECO:0007669"/>
    <property type="project" value="UniProtKB-KW"/>
</dbReference>
<dbReference type="InterPro" id="IPR002731">
    <property type="entry name" value="ATPase_BadF"/>
</dbReference>
<gene>
    <name evidence="7" type="primary">fldI_1</name>
    <name evidence="7" type="ORF">SPSYN_01229</name>
</gene>
<dbReference type="Pfam" id="PF01869">
    <property type="entry name" value="BcrAD_BadFG"/>
    <property type="match status" value="2"/>
</dbReference>
<evidence type="ECO:0000256" key="2">
    <source>
        <dbReference type="ARBA" id="ARBA00022723"/>
    </source>
</evidence>
<keyword evidence="3" id="KW-0408">Iron</keyword>
<keyword evidence="4" id="KW-0411">Iron-sulfur</keyword>
<dbReference type="Gene3D" id="3.30.420.40">
    <property type="match status" value="4"/>
</dbReference>
<comment type="caution">
    <text evidence="7">The sequence shown here is derived from an EMBL/GenBank/DDBJ whole genome shotgun (WGS) entry which is preliminary data.</text>
</comment>
<dbReference type="NCBIfam" id="TIGR00241">
    <property type="entry name" value="CoA_E_activ"/>
    <property type="match status" value="1"/>
</dbReference>
<dbReference type="Proteomes" id="UP000798488">
    <property type="component" value="Unassembled WGS sequence"/>
</dbReference>
<dbReference type="InterPro" id="IPR043129">
    <property type="entry name" value="ATPase_NBD"/>
</dbReference>
<organism evidence="7 8">
    <name type="scientific">Sporotomaculum syntrophicum</name>
    <dbReference type="NCBI Taxonomy" id="182264"/>
    <lineage>
        <taxon>Bacteria</taxon>
        <taxon>Bacillati</taxon>
        <taxon>Bacillota</taxon>
        <taxon>Clostridia</taxon>
        <taxon>Eubacteriales</taxon>
        <taxon>Desulfallaceae</taxon>
        <taxon>Sporotomaculum</taxon>
    </lineage>
</organism>
<dbReference type="GO" id="GO:0051536">
    <property type="term" value="F:iron-sulfur cluster binding"/>
    <property type="evidence" value="ECO:0007669"/>
    <property type="project" value="UniProtKB-KW"/>
</dbReference>
<dbReference type="GO" id="GO:0016787">
    <property type="term" value="F:hydrolase activity"/>
    <property type="evidence" value="ECO:0007669"/>
    <property type="project" value="UniProtKB-KW"/>
</dbReference>
<evidence type="ECO:0000256" key="3">
    <source>
        <dbReference type="ARBA" id="ARBA00023004"/>
    </source>
</evidence>